<evidence type="ECO:0000256" key="1">
    <source>
        <dbReference type="ARBA" id="ARBA00001946"/>
    </source>
</evidence>
<dbReference type="InterPro" id="IPR050556">
    <property type="entry name" value="Type_II_TA_system_RNase"/>
</dbReference>
<evidence type="ECO:0000256" key="2">
    <source>
        <dbReference type="ARBA" id="ARBA00022649"/>
    </source>
</evidence>
<dbReference type="SUPFAM" id="SSF88723">
    <property type="entry name" value="PIN domain-like"/>
    <property type="match status" value="1"/>
</dbReference>
<dbReference type="GO" id="GO:0004518">
    <property type="term" value="F:nuclease activity"/>
    <property type="evidence" value="ECO:0007669"/>
    <property type="project" value="UniProtKB-KW"/>
</dbReference>
<name>A0A7W7YM81_9BACT</name>
<comment type="caution">
    <text evidence="9">The sequence shown here is derived from an EMBL/GenBank/DDBJ whole genome shotgun (WGS) entry which is preliminary data.</text>
</comment>
<dbReference type="Pfam" id="PF01850">
    <property type="entry name" value="PIN"/>
    <property type="match status" value="1"/>
</dbReference>
<evidence type="ECO:0000256" key="6">
    <source>
        <dbReference type="ARBA" id="ARBA00022842"/>
    </source>
</evidence>
<proteinExistence type="inferred from homology"/>
<evidence type="ECO:0000256" key="5">
    <source>
        <dbReference type="ARBA" id="ARBA00022801"/>
    </source>
</evidence>
<evidence type="ECO:0000313" key="9">
    <source>
        <dbReference type="EMBL" id="MBB5038550.1"/>
    </source>
</evidence>
<dbReference type="RefSeq" id="WP_184209484.1">
    <property type="nucleotide sequence ID" value="NZ_JACHIF010000005.1"/>
</dbReference>
<dbReference type="GO" id="GO:0016787">
    <property type="term" value="F:hydrolase activity"/>
    <property type="evidence" value="ECO:0007669"/>
    <property type="project" value="UniProtKB-KW"/>
</dbReference>
<keyword evidence="6" id="KW-0460">Magnesium</keyword>
<evidence type="ECO:0000313" key="10">
    <source>
        <dbReference type="Proteomes" id="UP000534294"/>
    </source>
</evidence>
<dbReference type="InterPro" id="IPR002716">
    <property type="entry name" value="PIN_dom"/>
</dbReference>
<protein>
    <submittedName>
        <fullName evidence="9">Putative nucleic acid-binding protein</fullName>
    </submittedName>
</protein>
<dbReference type="GO" id="GO:0046872">
    <property type="term" value="F:metal ion binding"/>
    <property type="evidence" value="ECO:0007669"/>
    <property type="project" value="UniProtKB-KW"/>
</dbReference>
<sequence length="131" mass="14815">MINGLLVDSSFYIDRLRQGRDPLHDLAALSEDWEILTCGVIMVEVCRGFREAKARDRFHEAFSTMIILPTTPKLWQKVMELAWHMDRQGKPMQVTDLTIAASALAVNACLLTKDSDFSRVPGLQILTDLPQ</sequence>
<dbReference type="InterPro" id="IPR029060">
    <property type="entry name" value="PIN-like_dom_sf"/>
</dbReference>
<comment type="similarity">
    <text evidence="7">Belongs to the PINc/VapC protein family.</text>
</comment>
<keyword evidence="10" id="KW-1185">Reference proteome</keyword>
<evidence type="ECO:0000259" key="8">
    <source>
        <dbReference type="Pfam" id="PF01850"/>
    </source>
</evidence>
<evidence type="ECO:0000256" key="4">
    <source>
        <dbReference type="ARBA" id="ARBA00022723"/>
    </source>
</evidence>
<dbReference type="PANTHER" id="PTHR33653">
    <property type="entry name" value="RIBONUCLEASE VAPC2"/>
    <property type="match status" value="1"/>
</dbReference>
<feature type="domain" description="PIN" evidence="8">
    <location>
        <begin position="6"/>
        <end position="122"/>
    </location>
</feature>
<evidence type="ECO:0000256" key="3">
    <source>
        <dbReference type="ARBA" id="ARBA00022722"/>
    </source>
</evidence>
<dbReference type="Gene3D" id="3.40.50.1010">
    <property type="entry name" value="5'-nuclease"/>
    <property type="match status" value="1"/>
</dbReference>
<dbReference type="PANTHER" id="PTHR33653:SF1">
    <property type="entry name" value="RIBONUCLEASE VAPC2"/>
    <property type="match status" value="1"/>
</dbReference>
<dbReference type="AlphaFoldDB" id="A0A7W7YM81"/>
<comment type="cofactor">
    <cofactor evidence="1">
        <name>Mg(2+)</name>
        <dbReference type="ChEBI" id="CHEBI:18420"/>
    </cofactor>
</comment>
<gene>
    <name evidence="9" type="ORF">HNQ64_002813</name>
</gene>
<evidence type="ECO:0000256" key="7">
    <source>
        <dbReference type="ARBA" id="ARBA00038093"/>
    </source>
</evidence>
<reference evidence="9 10" key="1">
    <citation type="submission" date="2020-08" db="EMBL/GenBank/DDBJ databases">
        <title>Genomic Encyclopedia of Type Strains, Phase IV (KMG-IV): sequencing the most valuable type-strain genomes for metagenomic binning, comparative biology and taxonomic classification.</title>
        <authorList>
            <person name="Goeker M."/>
        </authorList>
    </citation>
    <scope>NUCLEOTIDE SEQUENCE [LARGE SCALE GENOMIC DNA]</scope>
    <source>
        <strain evidence="9 10">DSM 12251</strain>
    </source>
</reference>
<keyword evidence="4" id="KW-0479">Metal-binding</keyword>
<keyword evidence="3" id="KW-0540">Nuclease</keyword>
<organism evidence="9 10">
    <name type="scientific">Prosthecobacter dejongeii</name>
    <dbReference type="NCBI Taxonomy" id="48465"/>
    <lineage>
        <taxon>Bacteria</taxon>
        <taxon>Pseudomonadati</taxon>
        <taxon>Verrucomicrobiota</taxon>
        <taxon>Verrucomicrobiia</taxon>
        <taxon>Verrucomicrobiales</taxon>
        <taxon>Verrucomicrobiaceae</taxon>
        <taxon>Prosthecobacter</taxon>
    </lineage>
</organism>
<dbReference type="Proteomes" id="UP000534294">
    <property type="component" value="Unassembled WGS sequence"/>
</dbReference>
<keyword evidence="5" id="KW-0378">Hydrolase</keyword>
<accession>A0A7W7YM81</accession>
<keyword evidence="2" id="KW-1277">Toxin-antitoxin system</keyword>
<dbReference type="EMBL" id="JACHIF010000005">
    <property type="protein sequence ID" value="MBB5038550.1"/>
    <property type="molecule type" value="Genomic_DNA"/>
</dbReference>